<organism evidence="11 12">
    <name type="scientific">Dimorphilus gyrociliatus</name>
    <dbReference type="NCBI Taxonomy" id="2664684"/>
    <lineage>
        <taxon>Eukaryota</taxon>
        <taxon>Metazoa</taxon>
        <taxon>Spiralia</taxon>
        <taxon>Lophotrochozoa</taxon>
        <taxon>Annelida</taxon>
        <taxon>Polychaeta</taxon>
        <taxon>Polychaeta incertae sedis</taxon>
        <taxon>Dinophilidae</taxon>
        <taxon>Dimorphilus</taxon>
    </lineage>
</organism>
<evidence type="ECO:0000256" key="4">
    <source>
        <dbReference type="ARBA" id="ARBA00022741"/>
    </source>
</evidence>
<proteinExistence type="predicted"/>
<dbReference type="InterPro" id="IPR028082">
    <property type="entry name" value="Peripla_BP_I"/>
</dbReference>
<keyword evidence="4" id="KW-0547">Nucleotide-binding</keyword>
<dbReference type="OrthoDB" id="1890790at2759"/>
<dbReference type="Gene3D" id="3.40.50.2300">
    <property type="match status" value="2"/>
</dbReference>
<evidence type="ECO:0000256" key="6">
    <source>
        <dbReference type="ARBA" id="ARBA00023136"/>
    </source>
</evidence>
<name>A0A7I8VP78_9ANNE</name>
<dbReference type="SUPFAM" id="SSF56112">
    <property type="entry name" value="Protein kinase-like (PK-like)"/>
    <property type="match status" value="1"/>
</dbReference>
<dbReference type="GO" id="GO:0004016">
    <property type="term" value="F:adenylate cyclase activity"/>
    <property type="evidence" value="ECO:0007669"/>
    <property type="project" value="TreeGrafter"/>
</dbReference>
<dbReference type="GO" id="GO:0007168">
    <property type="term" value="P:receptor guanylyl cyclase signaling pathway"/>
    <property type="evidence" value="ECO:0007669"/>
    <property type="project" value="TreeGrafter"/>
</dbReference>
<keyword evidence="7" id="KW-0456">Lyase</keyword>
<evidence type="ECO:0000256" key="9">
    <source>
        <dbReference type="SAM" id="Phobius"/>
    </source>
</evidence>
<evidence type="ECO:0000256" key="7">
    <source>
        <dbReference type="ARBA" id="ARBA00023239"/>
    </source>
</evidence>
<evidence type="ECO:0000259" key="10">
    <source>
        <dbReference type="PROSITE" id="PS50011"/>
    </source>
</evidence>
<dbReference type="InterPro" id="IPR050401">
    <property type="entry name" value="Cyclic_nucleotide_synthase"/>
</dbReference>
<dbReference type="GO" id="GO:0005886">
    <property type="term" value="C:plasma membrane"/>
    <property type="evidence" value="ECO:0007669"/>
    <property type="project" value="TreeGrafter"/>
</dbReference>
<keyword evidence="5 9" id="KW-1133">Transmembrane helix</keyword>
<dbReference type="GO" id="GO:0004672">
    <property type="term" value="F:protein kinase activity"/>
    <property type="evidence" value="ECO:0007669"/>
    <property type="project" value="InterPro"/>
</dbReference>
<dbReference type="EMBL" id="CAJFCJ010000008">
    <property type="protein sequence ID" value="CAD5118112.1"/>
    <property type="molecule type" value="Genomic_DNA"/>
</dbReference>
<evidence type="ECO:0000313" key="11">
    <source>
        <dbReference type="EMBL" id="CAD5118112.1"/>
    </source>
</evidence>
<gene>
    <name evidence="11" type="ORF">DGYR_LOCUS6543</name>
</gene>
<dbReference type="PROSITE" id="PS50011">
    <property type="entry name" value="PROTEIN_KINASE_DOM"/>
    <property type="match status" value="1"/>
</dbReference>
<dbReference type="GO" id="GO:0001653">
    <property type="term" value="F:peptide receptor activity"/>
    <property type="evidence" value="ECO:0007669"/>
    <property type="project" value="TreeGrafter"/>
</dbReference>
<dbReference type="InterPro" id="IPR001245">
    <property type="entry name" value="Ser-Thr/Tyr_kinase_cat_dom"/>
</dbReference>
<dbReference type="InterPro" id="IPR001828">
    <property type="entry name" value="ANF_lig-bd_rcpt"/>
</dbReference>
<sequence>MLLLLFALPLASSSQIVLLLSMDLNSSMQSFHISSNYTKIFMEDNWKYLEDTIVIKNEQNFSIIIGPPFESLCIPLASLATVWNIPLISYSCSDIKLSNKREFPTFVRTRSTILRTTDIVWKMLLKFGWSRVVILAPSCDPFSSTAEVLEEFLTLKSIKVYRSDFFKTTFYEEKKKIEVKRNELLKAKDLARIFIIIADEQGTYSALAESLFIGLYKAEYVFMSIDFDETQLQLNNSFNGFLNIRAKRGSRSDLLKDAISLFERASIEAKNDNLMKYLLNSSYGDGITTDQNGDIVTDRVILNYWNGSWKEVFNQSVDKQEIVRTGPEVIHWPGGLIKPPIGEPDCGWNGEKCTSSTWIVGAVIPAVILLSLLLGFSVYKINRKMKLSAELASTAWKITFGDLDMSKMHSKSNFGSRLSRDFDDSTENVDQTLAKAKQKLKKTPSVVKGFAVSEDLRSTSQKSSAETELRKLNNQPQIFTKIGRYQGNIVAVKMIQKPYIYLTDEIIHELNAVRKLRHSNLNPFIGACIEPNKICVVSQYCNKGSLQDVLENDNIKLDWIFRLSFSHDIAQGMAAIHDSPIKYHGRLKSSNILVDSRWTCHIADFGLRKFREGERLYNFGDPAYYYQLLWTSPEHLREDDANRTGSPKGDVYSFSIILQEIIQRSGPWGNSSEDTAEIVRRVKRSEHPVYRPKVFPNEGEEEICDLMRLCWEEIGAFRPNFITIRDSLTKMNKGR</sequence>
<feature type="transmembrane region" description="Helical" evidence="9">
    <location>
        <begin position="358"/>
        <end position="379"/>
    </location>
</feature>
<dbReference type="InterPro" id="IPR011009">
    <property type="entry name" value="Kinase-like_dom_sf"/>
</dbReference>
<keyword evidence="12" id="KW-1185">Reference proteome</keyword>
<keyword evidence="3 9" id="KW-0812">Transmembrane</keyword>
<dbReference type="Pfam" id="PF01094">
    <property type="entry name" value="ANF_receptor"/>
    <property type="match status" value="1"/>
</dbReference>
<protein>
    <recommendedName>
        <fullName evidence="2">guanylate cyclase</fullName>
        <ecNumber evidence="2">4.6.1.2</ecNumber>
    </recommendedName>
</protein>
<dbReference type="SUPFAM" id="SSF53822">
    <property type="entry name" value="Periplasmic binding protein-like I"/>
    <property type="match status" value="1"/>
</dbReference>
<evidence type="ECO:0000256" key="8">
    <source>
        <dbReference type="ARBA" id="ARBA00023293"/>
    </source>
</evidence>
<dbReference type="Pfam" id="PF07714">
    <property type="entry name" value="PK_Tyr_Ser-Thr"/>
    <property type="match status" value="1"/>
</dbReference>
<dbReference type="PANTHER" id="PTHR11920">
    <property type="entry name" value="GUANYLYL CYCLASE"/>
    <property type="match status" value="1"/>
</dbReference>
<reference evidence="11 12" key="1">
    <citation type="submission" date="2020-08" db="EMBL/GenBank/DDBJ databases">
        <authorList>
            <person name="Hejnol A."/>
        </authorList>
    </citation>
    <scope>NUCLEOTIDE SEQUENCE [LARGE SCALE GENOMIC DNA]</scope>
</reference>
<dbReference type="Proteomes" id="UP000549394">
    <property type="component" value="Unassembled WGS sequence"/>
</dbReference>
<evidence type="ECO:0000313" key="12">
    <source>
        <dbReference type="Proteomes" id="UP000549394"/>
    </source>
</evidence>
<dbReference type="Gene3D" id="1.10.510.10">
    <property type="entry name" value="Transferase(Phosphotransferase) domain 1"/>
    <property type="match status" value="1"/>
</dbReference>
<dbReference type="InterPro" id="IPR000719">
    <property type="entry name" value="Prot_kinase_dom"/>
</dbReference>
<dbReference type="SMART" id="SM00220">
    <property type="entry name" value="S_TKc"/>
    <property type="match status" value="1"/>
</dbReference>
<dbReference type="GO" id="GO:0005524">
    <property type="term" value="F:ATP binding"/>
    <property type="evidence" value="ECO:0007669"/>
    <property type="project" value="InterPro"/>
</dbReference>
<evidence type="ECO:0000256" key="5">
    <source>
        <dbReference type="ARBA" id="ARBA00022989"/>
    </source>
</evidence>
<evidence type="ECO:0000256" key="1">
    <source>
        <dbReference type="ARBA" id="ARBA00004370"/>
    </source>
</evidence>
<comment type="subcellular location">
    <subcellularLocation>
        <location evidence="1">Membrane</location>
    </subcellularLocation>
</comment>
<comment type="caution">
    <text evidence="11">The sequence shown here is derived from an EMBL/GenBank/DDBJ whole genome shotgun (WGS) entry which is preliminary data.</text>
</comment>
<keyword evidence="6 9" id="KW-0472">Membrane</keyword>
<evidence type="ECO:0000256" key="3">
    <source>
        <dbReference type="ARBA" id="ARBA00022692"/>
    </source>
</evidence>
<dbReference type="PANTHER" id="PTHR11920:SF335">
    <property type="entry name" value="GUANYLATE CYCLASE"/>
    <property type="match status" value="1"/>
</dbReference>
<dbReference type="AlphaFoldDB" id="A0A7I8VP78"/>
<feature type="domain" description="Protein kinase" evidence="10">
    <location>
        <begin position="450"/>
        <end position="731"/>
    </location>
</feature>
<accession>A0A7I8VP78</accession>
<keyword evidence="8" id="KW-0141">cGMP biosynthesis</keyword>
<evidence type="ECO:0000256" key="2">
    <source>
        <dbReference type="ARBA" id="ARBA00012202"/>
    </source>
</evidence>
<dbReference type="GO" id="GO:0004383">
    <property type="term" value="F:guanylate cyclase activity"/>
    <property type="evidence" value="ECO:0007669"/>
    <property type="project" value="UniProtKB-EC"/>
</dbReference>
<dbReference type="EC" id="4.6.1.2" evidence="2"/>